<reference evidence="1 2" key="1">
    <citation type="journal article" date="2012" name="BMC Genomics">
        <title>Comparative genomics of the white-rot fungi, Phanerochaete carnosa and P. chrysosporium, to elucidate the genetic basis of the distinct wood types they colonize.</title>
        <authorList>
            <person name="Suzuki H."/>
            <person name="MacDonald J."/>
            <person name="Syed K."/>
            <person name="Salamov A."/>
            <person name="Hori C."/>
            <person name="Aerts A."/>
            <person name="Henrissat B."/>
            <person name="Wiebenga A."/>
            <person name="vanKuyk P.A."/>
            <person name="Barry K."/>
            <person name="Lindquist E."/>
            <person name="LaButti K."/>
            <person name="Lapidus A."/>
            <person name="Lucas S."/>
            <person name="Coutinho P."/>
            <person name="Gong Y."/>
            <person name="Samejima M."/>
            <person name="Mahadevan R."/>
            <person name="Abou-Zaid M."/>
            <person name="de Vries R.P."/>
            <person name="Igarashi K."/>
            <person name="Yadav J.S."/>
            <person name="Grigoriev I.V."/>
            <person name="Master E.R."/>
        </authorList>
    </citation>
    <scope>NUCLEOTIDE SEQUENCE [LARGE SCALE GENOMIC DNA]</scope>
    <source>
        <strain evidence="1 2">HHB-10118-sp</strain>
    </source>
</reference>
<organism evidence="1 2">
    <name type="scientific">Phanerochaete carnosa (strain HHB-10118-sp)</name>
    <name type="common">White-rot fungus</name>
    <name type="synonym">Peniophora carnosa</name>
    <dbReference type="NCBI Taxonomy" id="650164"/>
    <lineage>
        <taxon>Eukaryota</taxon>
        <taxon>Fungi</taxon>
        <taxon>Dikarya</taxon>
        <taxon>Basidiomycota</taxon>
        <taxon>Agaricomycotina</taxon>
        <taxon>Agaricomycetes</taxon>
        <taxon>Polyporales</taxon>
        <taxon>Phanerochaetaceae</taxon>
        <taxon>Phanerochaete</taxon>
    </lineage>
</organism>
<proteinExistence type="predicted"/>
<dbReference type="GeneID" id="18911160"/>
<dbReference type="KEGG" id="pco:PHACADRAFT_196527"/>
<evidence type="ECO:0000313" key="1">
    <source>
        <dbReference type="EMBL" id="EKM54095.1"/>
    </source>
</evidence>
<dbReference type="OrthoDB" id="3830579at2759"/>
<name>K5W4K5_PHACS</name>
<dbReference type="AlphaFoldDB" id="K5W4K5"/>
<dbReference type="HOGENOM" id="CLU_081631_3_1_1"/>
<accession>K5W4K5</accession>
<evidence type="ECO:0008006" key="3">
    <source>
        <dbReference type="Google" id="ProtNLM"/>
    </source>
</evidence>
<keyword evidence="2" id="KW-1185">Reference proteome</keyword>
<dbReference type="EMBL" id="JH930473">
    <property type="protein sequence ID" value="EKM54095.1"/>
    <property type="molecule type" value="Genomic_DNA"/>
</dbReference>
<evidence type="ECO:0000313" key="2">
    <source>
        <dbReference type="Proteomes" id="UP000008370"/>
    </source>
</evidence>
<dbReference type="Proteomes" id="UP000008370">
    <property type="component" value="Unassembled WGS sequence"/>
</dbReference>
<gene>
    <name evidence="1" type="ORF">PHACADRAFT_196527</name>
</gene>
<sequence length="202" mass="22563">MTVPAVEIATFTASEAYKKDPTVILPALKLLQGISGCIRHIQDSSLLYLVIFWETLDHHLVYMNDKEEYPKLDVALQLAIEKPLGLYHVRFPMDIQPAFDAPVTEIAQWTVSEGADLSAFQGKVKTLINLFHSGAPSEVFLGGLGEVVEGERKLSVIIGWHSLERFNTVVSSNQPCLELITELRKLGEPELKHASLHKYNKV</sequence>
<dbReference type="InParanoid" id="K5W4K5"/>
<protein>
    <recommendedName>
        <fullName evidence="3">ABM domain-containing protein</fullName>
    </recommendedName>
</protein>
<dbReference type="RefSeq" id="XP_007396796.1">
    <property type="nucleotide sequence ID" value="XM_007396734.1"/>
</dbReference>